<keyword evidence="2" id="KW-0413">Isomerase</keyword>
<evidence type="ECO:0000313" key="2">
    <source>
        <dbReference type="EMBL" id="TQK79116.1"/>
    </source>
</evidence>
<accession>A0A542SWX5</accession>
<dbReference type="AlphaFoldDB" id="A0A542SWX5"/>
<sequence>MALTQQTMTDEQRKSVVLEYLKAFDHGGVTSSSGNMVDLFADDAQVYFPKWGLATGKEEIGTLFAEVGTTIKAIKHHYADFNWIFSGSDVVVCEGTSHGEHRDGPWRAGVPEWGAGRWCDVFEIRDWKIQRCFVYLDPDYAGKDTARYPWLAKRTNP</sequence>
<dbReference type="InterPro" id="IPR032710">
    <property type="entry name" value="NTF2-like_dom_sf"/>
</dbReference>
<keyword evidence="3" id="KW-1185">Reference proteome</keyword>
<comment type="caution">
    <text evidence="2">The sequence shown here is derived from an EMBL/GenBank/DDBJ whole genome shotgun (WGS) entry which is preliminary data.</text>
</comment>
<dbReference type="RefSeq" id="WP_055705596.1">
    <property type="nucleotide sequence ID" value="NZ_JBPJFI010000002.1"/>
</dbReference>
<organism evidence="2 3">
    <name type="scientific">Streptomyces puniciscabiei</name>
    <dbReference type="NCBI Taxonomy" id="164348"/>
    <lineage>
        <taxon>Bacteria</taxon>
        <taxon>Bacillati</taxon>
        <taxon>Actinomycetota</taxon>
        <taxon>Actinomycetes</taxon>
        <taxon>Kitasatosporales</taxon>
        <taxon>Streptomycetaceae</taxon>
        <taxon>Streptomyces</taxon>
    </lineage>
</organism>
<gene>
    <name evidence="2" type="ORF">FB563_8494</name>
</gene>
<protein>
    <submittedName>
        <fullName evidence="2">Ketosteroid isomerase-like protein</fullName>
    </submittedName>
</protein>
<dbReference type="GO" id="GO:0016853">
    <property type="term" value="F:isomerase activity"/>
    <property type="evidence" value="ECO:0007669"/>
    <property type="project" value="UniProtKB-KW"/>
</dbReference>
<proteinExistence type="predicted"/>
<evidence type="ECO:0000313" key="3">
    <source>
        <dbReference type="Proteomes" id="UP000318103"/>
    </source>
</evidence>
<dbReference type="SUPFAM" id="SSF54427">
    <property type="entry name" value="NTF2-like"/>
    <property type="match status" value="1"/>
</dbReference>
<dbReference type="Proteomes" id="UP000318103">
    <property type="component" value="Unassembled WGS sequence"/>
</dbReference>
<dbReference type="OrthoDB" id="6657864at2"/>
<evidence type="ECO:0000259" key="1">
    <source>
        <dbReference type="Pfam" id="PF12680"/>
    </source>
</evidence>
<dbReference type="Gene3D" id="3.10.450.50">
    <property type="match status" value="1"/>
</dbReference>
<reference evidence="2 3" key="1">
    <citation type="submission" date="2019-06" db="EMBL/GenBank/DDBJ databases">
        <title>Sequencing the genomes of 1000 actinobacteria strains.</title>
        <authorList>
            <person name="Klenk H.-P."/>
        </authorList>
    </citation>
    <scope>NUCLEOTIDE SEQUENCE [LARGE SCALE GENOMIC DNA]</scope>
    <source>
        <strain evidence="2 3">DSM 41929</strain>
    </source>
</reference>
<name>A0A542SWX5_9ACTN</name>
<feature type="domain" description="SnoaL-like" evidence="1">
    <location>
        <begin position="19"/>
        <end position="131"/>
    </location>
</feature>
<dbReference type="InterPro" id="IPR037401">
    <property type="entry name" value="SnoaL-like"/>
</dbReference>
<dbReference type="Pfam" id="PF12680">
    <property type="entry name" value="SnoaL_2"/>
    <property type="match status" value="1"/>
</dbReference>
<dbReference type="EMBL" id="VFNX01000009">
    <property type="protein sequence ID" value="TQK79116.1"/>
    <property type="molecule type" value="Genomic_DNA"/>
</dbReference>